<feature type="domain" description="SUF system FeS cluster assembly SufBD N-terminal" evidence="2">
    <location>
        <begin position="19"/>
        <end position="153"/>
    </location>
</feature>
<dbReference type="InterPro" id="IPR000825">
    <property type="entry name" value="SUF_FeS_clus_asmbl_SufBD_core"/>
</dbReference>
<sequence>MKQFQKQFDDLLAYWPNEDPELRQLRLKAFDQFKNLGLPTKQWEDWQFTDFSSLEKSNYRLSHTKDFPQLPINIAEHIPDSNLIVIINGHYQSDLSDIPDSISVATGLDYLKSNKDLDHKNSNPFTALNTSMMNSGLSVTIDSNVILEKPIQVIYAMMDISDPIMNHPRFVFQIGYNSQATIIEHYIGSTDMPYFINPVSNIIINNNSVLNHFRIEEEGALASHIASSNYSLGSDTQLNTVSISSGSKLFRHNINLNFNDKGGNASLNGLSTIRNDQHHDQNIIINHSHNTCQSHQLFKYILSDSSSGVFNGKVVVQEGTKHTDADQKNKNLLLSPKAIMNSNPQLEIYSEDVKCSHGSTTGQIDLEALFYLQSRGISKAKAIELIINGFAKEIIEQINNQGVKTYINTKVTNWLESVLIDV</sequence>
<organism evidence="3">
    <name type="scientific">marine metagenome</name>
    <dbReference type="NCBI Taxonomy" id="408172"/>
    <lineage>
        <taxon>unclassified sequences</taxon>
        <taxon>metagenomes</taxon>
        <taxon>ecological metagenomes</taxon>
    </lineage>
</organism>
<dbReference type="InterPro" id="IPR045595">
    <property type="entry name" value="SufBD_N"/>
</dbReference>
<dbReference type="PANTHER" id="PTHR43575">
    <property type="entry name" value="PROTEIN ABCI7, CHLOROPLASTIC"/>
    <property type="match status" value="1"/>
</dbReference>
<dbReference type="Pfam" id="PF19295">
    <property type="entry name" value="SufBD_N"/>
    <property type="match status" value="1"/>
</dbReference>
<accession>A0A382BEA3</accession>
<protein>
    <recommendedName>
        <fullName evidence="4">Fe-S cluster assembly protein SufD</fullName>
    </recommendedName>
</protein>
<dbReference type="InterPro" id="IPR011542">
    <property type="entry name" value="SUF_FeS_clus_asmbl_SufD"/>
</dbReference>
<feature type="domain" description="SUF system FeS cluster assembly SufBD core" evidence="1">
    <location>
        <begin position="165"/>
        <end position="390"/>
    </location>
</feature>
<dbReference type="GO" id="GO:0016226">
    <property type="term" value="P:iron-sulfur cluster assembly"/>
    <property type="evidence" value="ECO:0007669"/>
    <property type="project" value="InterPro"/>
</dbReference>
<evidence type="ECO:0000259" key="2">
    <source>
        <dbReference type="Pfam" id="PF19295"/>
    </source>
</evidence>
<dbReference type="InterPro" id="IPR037284">
    <property type="entry name" value="SUF_FeS_clus_asmbl_SufBD_sf"/>
</dbReference>
<dbReference type="NCBIfam" id="TIGR01981">
    <property type="entry name" value="sufD"/>
    <property type="match status" value="1"/>
</dbReference>
<evidence type="ECO:0000313" key="3">
    <source>
        <dbReference type="EMBL" id="SVB12200.1"/>
    </source>
</evidence>
<proteinExistence type="predicted"/>
<dbReference type="AlphaFoldDB" id="A0A382BEA3"/>
<dbReference type="Pfam" id="PF01458">
    <property type="entry name" value="SUFBD_core"/>
    <property type="match status" value="1"/>
</dbReference>
<dbReference type="EMBL" id="UINC01029456">
    <property type="protein sequence ID" value="SVB12200.1"/>
    <property type="molecule type" value="Genomic_DNA"/>
</dbReference>
<dbReference type="SUPFAM" id="SSF101960">
    <property type="entry name" value="Stabilizer of iron transporter SufD"/>
    <property type="match status" value="1"/>
</dbReference>
<dbReference type="PANTHER" id="PTHR43575:SF1">
    <property type="entry name" value="PROTEIN ABCI7, CHLOROPLASTIC"/>
    <property type="match status" value="1"/>
</dbReference>
<dbReference type="InterPro" id="IPR055346">
    <property type="entry name" value="Fe-S_cluster_assembly_SufBD"/>
</dbReference>
<evidence type="ECO:0008006" key="4">
    <source>
        <dbReference type="Google" id="ProtNLM"/>
    </source>
</evidence>
<gene>
    <name evidence="3" type="ORF">METZ01_LOCUS165054</name>
</gene>
<evidence type="ECO:0000259" key="1">
    <source>
        <dbReference type="Pfam" id="PF01458"/>
    </source>
</evidence>
<reference evidence="3" key="1">
    <citation type="submission" date="2018-05" db="EMBL/GenBank/DDBJ databases">
        <authorList>
            <person name="Lanie J.A."/>
            <person name="Ng W.-L."/>
            <person name="Kazmierczak K.M."/>
            <person name="Andrzejewski T.M."/>
            <person name="Davidsen T.M."/>
            <person name="Wayne K.J."/>
            <person name="Tettelin H."/>
            <person name="Glass J.I."/>
            <person name="Rusch D."/>
            <person name="Podicherti R."/>
            <person name="Tsui H.-C.T."/>
            <person name="Winkler M.E."/>
        </authorList>
    </citation>
    <scope>NUCLEOTIDE SEQUENCE</scope>
</reference>
<name>A0A382BEA3_9ZZZZ</name>